<evidence type="ECO:0000313" key="3">
    <source>
        <dbReference type="EMBL" id="CUV58213.1"/>
    </source>
</evidence>
<evidence type="ECO:0000313" key="6">
    <source>
        <dbReference type="Proteomes" id="UP001164049"/>
    </source>
</evidence>
<geneLocation type="plasmid" evidence="4 6">
    <name>p1</name>
</geneLocation>
<dbReference type="AlphaFoldDB" id="A0A0K1ZQL9"/>
<evidence type="ECO:0000313" key="4">
    <source>
        <dbReference type="EMBL" id="UZF18126.1"/>
    </source>
</evidence>
<dbReference type="EMBL" id="CP085044">
    <property type="protein sequence ID" value="UZF18126.1"/>
    <property type="molecule type" value="Genomic_DNA"/>
</dbReference>
<name>A0A0K1ZQL9_RALSL</name>
<organism evidence="2">
    <name type="scientific">Ralstonia solanacearum</name>
    <name type="common">Pseudomonas solanacearum</name>
    <dbReference type="NCBI Taxonomy" id="305"/>
    <lineage>
        <taxon>Bacteria</taxon>
        <taxon>Pseudomonadati</taxon>
        <taxon>Pseudomonadota</taxon>
        <taxon>Betaproteobacteria</taxon>
        <taxon>Burkholderiales</taxon>
        <taxon>Burkholderiaceae</taxon>
        <taxon>Ralstonia</taxon>
        <taxon>Ralstonia solanacearum species complex</taxon>
    </lineage>
</organism>
<reference evidence="2" key="1">
    <citation type="submission" date="2015-10" db="EMBL/GenBank/DDBJ databases">
        <authorList>
            <person name="Gilbert D.G."/>
        </authorList>
    </citation>
    <scope>NUCLEOTIDE SEQUENCE</scope>
    <source>
        <strain evidence="2">Phyl III-seqv23</strain>
    </source>
</reference>
<dbReference type="PATRIC" id="fig|305.92.peg.3782"/>
<protein>
    <submittedName>
        <fullName evidence="1">Sulfotransferase</fullName>
    </submittedName>
</protein>
<dbReference type="EMBL" id="LN899824">
    <property type="protein sequence ID" value="CUV32024.1"/>
    <property type="molecule type" value="Genomic_DNA"/>
</dbReference>
<dbReference type="InterPro" id="IPR027417">
    <property type="entry name" value="P-loop_NTPase"/>
</dbReference>
<dbReference type="EMBL" id="LN899820">
    <property type="protein sequence ID" value="CUV58213.1"/>
    <property type="molecule type" value="Genomic_DNA"/>
</dbReference>
<proteinExistence type="predicted"/>
<sequence length="304" mass="34152">MTATFHFIAGLPRSGSTLLAALLRQNPRFHASMSSPLARMTSALLVEMTGEDGPLVPQDKRRRVVHGLFDAYYAQERAAREVIFDTNRGWGTRLPLLVELFGDVKMICMVRDVARVMDSFEVLVRKNVFERSGLFLDERERATLYSRTDALLLPDRTIGYALASFKEAFYGEHARSLLVVEYDHLVQFPTQTLALIYRFLGEPLFEHSLDTLQYDEPGFDNGISTPGLHLVRPSVQTVTRRTVLPPDLHERLSQLSFWRQPGYSQAHLVRQVDAGADDGAARLAIVTADDMSEPDPLPALPSLP</sequence>
<dbReference type="EMBL" id="CP025742">
    <property type="protein sequence ID" value="AYA48458.1"/>
    <property type="molecule type" value="Genomic_DNA"/>
</dbReference>
<gene>
    <name evidence="4" type="ORF">LH706_21665</name>
    <name evidence="1" type="ORF">RSP824_18430</name>
    <name evidence="2" type="ORF">RUN1985_v1_1470003</name>
    <name evidence="3" type="ORF">RUN215_v1_1780003</name>
</gene>
<reference evidence="5" key="3">
    <citation type="submission" date="2018-01" db="EMBL/GenBank/DDBJ databases">
        <title>Raltonia solanacearum P824 infects blueberry.</title>
        <authorList>
            <person name="Bocsanczy A.M."/>
            <person name="Norman D.J."/>
        </authorList>
    </citation>
    <scope>NUCLEOTIDE SEQUENCE [LARGE SCALE GENOMIC DNA]</scope>
    <source>
        <strain evidence="5">P824</strain>
    </source>
</reference>
<reference evidence="1" key="2">
    <citation type="submission" date="2018-01" db="EMBL/GenBank/DDBJ databases">
        <title>Ralstonia pseudosolanacearum P824 infects blueberry.</title>
        <authorList>
            <person name="Bocsanczy A.M."/>
            <person name="Norman D.J."/>
        </authorList>
    </citation>
    <scope>NUCLEOTIDE SEQUENCE</scope>
    <source>
        <strain evidence="1">P824</strain>
    </source>
</reference>
<dbReference type="SUPFAM" id="SSF52540">
    <property type="entry name" value="P-loop containing nucleoside triphosphate hydrolases"/>
    <property type="match status" value="1"/>
</dbReference>
<dbReference type="Proteomes" id="UP000262427">
    <property type="component" value="Chromosome MP"/>
</dbReference>
<evidence type="ECO:0000313" key="2">
    <source>
        <dbReference type="EMBL" id="CUV32024.1"/>
    </source>
</evidence>
<evidence type="ECO:0000313" key="1">
    <source>
        <dbReference type="EMBL" id="AYA48458.1"/>
    </source>
</evidence>
<reference evidence="4" key="4">
    <citation type="submission" date="2021-10" db="EMBL/GenBank/DDBJ databases">
        <title>Complete genome sequences of five Ralstonia solancearum strains isolated from sunflower.</title>
        <authorList>
            <person name="She X."/>
            <person name="He Z."/>
        </authorList>
    </citation>
    <scope>NUCLEOTIDE SEQUENCE</scope>
    <source>
        <strain evidence="4">RS638</strain>
        <plasmid evidence="4">p1</plasmid>
    </source>
</reference>
<keyword evidence="4" id="KW-0614">Plasmid</keyword>
<accession>A0A0K1ZQL9</accession>
<evidence type="ECO:0000313" key="5">
    <source>
        <dbReference type="Proteomes" id="UP000262427"/>
    </source>
</evidence>
<dbReference type="Pfam" id="PF13469">
    <property type="entry name" value="Sulfotransfer_3"/>
    <property type="match status" value="1"/>
</dbReference>
<dbReference type="Gene3D" id="3.40.50.300">
    <property type="entry name" value="P-loop containing nucleotide triphosphate hydrolases"/>
    <property type="match status" value="1"/>
</dbReference>